<keyword evidence="3" id="KW-1185">Reference proteome</keyword>
<gene>
    <name evidence="2" type="ORF">HOV93_14800</name>
</gene>
<dbReference type="Proteomes" id="UP000551616">
    <property type="component" value="Unassembled WGS sequence"/>
</dbReference>
<protein>
    <recommendedName>
        <fullName evidence="4">Lipoprotein</fullName>
    </recommendedName>
</protein>
<accession>A0A7V9A6I9</accession>
<comment type="caution">
    <text evidence="2">The sequence shown here is derived from an EMBL/GenBank/DDBJ whole genome shotgun (WGS) entry which is preliminary data.</text>
</comment>
<feature type="chain" id="PRO_5030858432" description="Lipoprotein" evidence="1">
    <location>
        <begin position="22"/>
        <end position="214"/>
    </location>
</feature>
<evidence type="ECO:0000313" key="3">
    <source>
        <dbReference type="Proteomes" id="UP000551616"/>
    </source>
</evidence>
<dbReference type="AlphaFoldDB" id="A0A7V9A6I9"/>
<dbReference type="RefSeq" id="WP_207395775.1">
    <property type="nucleotide sequence ID" value="NZ_JABRWO010000003.1"/>
</dbReference>
<evidence type="ECO:0008006" key="4">
    <source>
        <dbReference type="Google" id="ProtNLM"/>
    </source>
</evidence>
<reference evidence="2 3" key="1">
    <citation type="submission" date="2020-05" db="EMBL/GenBank/DDBJ databases">
        <title>Bremerella alba sp. nov., a novel planctomycete isolated from the surface of the macroalga Fucus spiralis.</title>
        <authorList>
            <person name="Godinho O."/>
            <person name="Botelho R."/>
            <person name="Albuquerque L."/>
            <person name="Wiegand S."/>
            <person name="Da Costa M.S."/>
            <person name="Lobo-Da-Cunha A."/>
            <person name="Jogler C."/>
            <person name="Lage O.M."/>
        </authorList>
    </citation>
    <scope>NUCLEOTIDE SEQUENCE [LARGE SCALE GENOMIC DNA]</scope>
    <source>
        <strain evidence="2 3">FF15</strain>
    </source>
</reference>
<feature type="signal peptide" evidence="1">
    <location>
        <begin position="1"/>
        <end position="21"/>
    </location>
</feature>
<evidence type="ECO:0000313" key="2">
    <source>
        <dbReference type="EMBL" id="MBA2114323.1"/>
    </source>
</evidence>
<keyword evidence="1" id="KW-0732">Signal</keyword>
<evidence type="ECO:0000256" key="1">
    <source>
        <dbReference type="SAM" id="SignalP"/>
    </source>
</evidence>
<dbReference type="PROSITE" id="PS51257">
    <property type="entry name" value="PROKAR_LIPOPROTEIN"/>
    <property type="match status" value="1"/>
</dbReference>
<name>A0A7V9A6I9_9BACT</name>
<dbReference type="EMBL" id="JABRWO010000003">
    <property type="protein sequence ID" value="MBA2114323.1"/>
    <property type="molecule type" value="Genomic_DNA"/>
</dbReference>
<organism evidence="2 3">
    <name type="scientific">Bremerella alba</name>
    <dbReference type="NCBI Taxonomy" id="980252"/>
    <lineage>
        <taxon>Bacteria</taxon>
        <taxon>Pseudomonadati</taxon>
        <taxon>Planctomycetota</taxon>
        <taxon>Planctomycetia</taxon>
        <taxon>Pirellulales</taxon>
        <taxon>Pirellulaceae</taxon>
        <taxon>Bremerella</taxon>
    </lineage>
</organism>
<sequence>MVSRSLMVALLLPLLASSCYAQYYGGPWGGGYHASTAAEGYQRGLADVVRSAGQYNLDTSRANVNQEEANAAYIENRNRAQEVWFDMRRRNDAYRAEKAGPKVTSEQIFRINAQRAPNRLNDDQIDPVTGELHWPLLLTSMVYDPYRKVIDEGFEKRHQKGSFVNFDSHQNVVKAVDSMYGELKKRIRDYEPQQYVEANRFMEALSYDVRFPSS</sequence>
<proteinExistence type="predicted"/>